<sequence length="135" mass="15684">MYQVYLSERGIQRGVPRPWDHRGERYARILQLLCFVRNDGPIRSRSIAVYDTDGRWIGWNHLLVVYVPHRCSKVKTASGRHDWQATVQRNQGLLTEKLRRRRTFVPVPRSGLNSAPSLSDERGMLPGSVLRDEVF</sequence>
<protein>
    <submittedName>
        <fullName evidence="1">(northern house mosquito) hypothetical protein</fullName>
    </submittedName>
</protein>
<reference evidence="1" key="1">
    <citation type="submission" date="2021-05" db="EMBL/GenBank/DDBJ databases">
        <authorList>
            <person name="Alioto T."/>
            <person name="Alioto T."/>
            <person name="Gomez Garrido J."/>
        </authorList>
    </citation>
    <scope>NUCLEOTIDE SEQUENCE</scope>
</reference>
<proteinExistence type="predicted"/>
<evidence type="ECO:0000313" key="1">
    <source>
        <dbReference type="EMBL" id="CAG6479092.1"/>
    </source>
</evidence>
<accession>A0A8D8BTC3</accession>
<dbReference type="EMBL" id="HBUE01084446">
    <property type="protein sequence ID" value="CAG6479092.1"/>
    <property type="molecule type" value="Transcribed_RNA"/>
</dbReference>
<dbReference type="AlphaFoldDB" id="A0A8D8BTC3"/>
<organism evidence="1">
    <name type="scientific">Culex pipiens</name>
    <name type="common">House mosquito</name>
    <dbReference type="NCBI Taxonomy" id="7175"/>
    <lineage>
        <taxon>Eukaryota</taxon>
        <taxon>Metazoa</taxon>
        <taxon>Ecdysozoa</taxon>
        <taxon>Arthropoda</taxon>
        <taxon>Hexapoda</taxon>
        <taxon>Insecta</taxon>
        <taxon>Pterygota</taxon>
        <taxon>Neoptera</taxon>
        <taxon>Endopterygota</taxon>
        <taxon>Diptera</taxon>
        <taxon>Nematocera</taxon>
        <taxon>Culicoidea</taxon>
        <taxon>Culicidae</taxon>
        <taxon>Culicinae</taxon>
        <taxon>Culicini</taxon>
        <taxon>Culex</taxon>
        <taxon>Culex</taxon>
    </lineage>
</organism>
<name>A0A8D8BTC3_CULPI</name>